<dbReference type="AlphaFoldDB" id="A0A822X700"/>
<organism evidence="1 2">
    <name type="scientific">Enterobacter hormaechei</name>
    <dbReference type="NCBI Taxonomy" id="158836"/>
    <lineage>
        <taxon>Bacteria</taxon>
        <taxon>Pseudomonadati</taxon>
        <taxon>Pseudomonadota</taxon>
        <taxon>Gammaproteobacteria</taxon>
        <taxon>Enterobacterales</taxon>
        <taxon>Enterobacteriaceae</taxon>
        <taxon>Enterobacter</taxon>
        <taxon>Enterobacter cloacae complex</taxon>
    </lineage>
</organism>
<accession>A0A822X700</accession>
<dbReference type="Proteomes" id="UP000076205">
    <property type="component" value="Unassembled WGS sequence"/>
</dbReference>
<sequence>MDFIYSDMDMHIISVVMNSTDTLMIGIPHSLADTFFCSVQNLL</sequence>
<gene>
    <name evidence="1" type="ORF">SAMEA2273352_04902</name>
</gene>
<dbReference type="EMBL" id="FJYW01000020">
    <property type="protein sequence ID" value="CZY40711.1"/>
    <property type="molecule type" value="Genomic_DNA"/>
</dbReference>
<proteinExistence type="predicted"/>
<reference evidence="1 2" key="1">
    <citation type="submission" date="2016-03" db="EMBL/GenBank/DDBJ databases">
        <authorList>
            <consortium name="Pathogen Informatics"/>
        </authorList>
    </citation>
    <scope>NUCLEOTIDE SEQUENCE [LARGE SCALE GENOMIC DNA]</scope>
    <source>
        <strain evidence="2">e1424</strain>
    </source>
</reference>
<evidence type="ECO:0000313" key="1">
    <source>
        <dbReference type="EMBL" id="CZY40711.1"/>
    </source>
</evidence>
<comment type="caution">
    <text evidence="1">The sequence shown here is derived from an EMBL/GenBank/DDBJ whole genome shotgun (WGS) entry which is preliminary data.</text>
</comment>
<protein>
    <submittedName>
        <fullName evidence="1">Uncharacterized protein</fullName>
    </submittedName>
</protein>
<evidence type="ECO:0000313" key="2">
    <source>
        <dbReference type="Proteomes" id="UP000076205"/>
    </source>
</evidence>
<name>A0A822X700_9ENTR</name>